<dbReference type="NCBIfam" id="TIGR01537">
    <property type="entry name" value="portal_HK97"/>
    <property type="match status" value="1"/>
</dbReference>
<accession>A0ABY7WPM7</accession>
<dbReference type="RefSeq" id="WP_274259279.1">
    <property type="nucleotide sequence ID" value="NZ_CP117884.1"/>
</dbReference>
<dbReference type="EMBL" id="CP117884">
    <property type="protein sequence ID" value="WDF82066.1"/>
    <property type="molecule type" value="Genomic_DNA"/>
</dbReference>
<evidence type="ECO:0000313" key="1">
    <source>
        <dbReference type="EMBL" id="WDF82066.1"/>
    </source>
</evidence>
<dbReference type="InterPro" id="IPR006427">
    <property type="entry name" value="Portal_HK97"/>
</dbReference>
<evidence type="ECO:0000313" key="2">
    <source>
        <dbReference type="Proteomes" id="UP001220377"/>
    </source>
</evidence>
<dbReference type="Proteomes" id="UP001220377">
    <property type="component" value="Chromosome"/>
</dbReference>
<dbReference type="InterPro" id="IPR006944">
    <property type="entry name" value="Phage/GTA_portal"/>
</dbReference>
<dbReference type="Pfam" id="PF04860">
    <property type="entry name" value="Phage_portal"/>
    <property type="match status" value="1"/>
</dbReference>
<organism evidence="1 2">
    <name type="scientific">Lacticaseibacillus pabuli</name>
    <dbReference type="NCBI Taxonomy" id="3025672"/>
    <lineage>
        <taxon>Bacteria</taxon>
        <taxon>Bacillati</taxon>
        <taxon>Bacillota</taxon>
        <taxon>Bacilli</taxon>
        <taxon>Lactobacillales</taxon>
        <taxon>Lactobacillaceae</taxon>
        <taxon>Lacticaseibacillus</taxon>
    </lineage>
</organism>
<sequence length="389" mass="42131">MSFIKDTPPETRDDNSEPFLDALVSMTSNDSGVYVGASALRNSDIFTAVRVIASDIASNPITYNDDRISKLLNKSPNANTTAWAFKFSLAATMLLNGNAFALISRNNSNQVTELRQIPNSQMVVSQDDTTGKLTYTYTPPQGRSKRLAASDVLHFKCYTADGYTGISPLYALKDELDMQKTGNKLVKDFYKSGVNGSGWLRINKAGLSADAAAAIRDGWENANAGTLRTLVTDDTMDYQALPVNTDVLKLVNSSDWTSRQVAKAFGLPLERLGLEAAHSNSIQGNLLYLQNTLTQYFASFTSELNFKLGTGSNVFAFDTSAFFTADPTTMQDNAIKGLQAGLLTVNEARDKVGLPPVAGGDTIMTTNTYAPLTQLETTNSQNGSEPLEQ</sequence>
<reference evidence="1 2" key="1">
    <citation type="submission" date="2023-02" db="EMBL/GenBank/DDBJ databases">
        <title>Genome sequence of Lacticaseibacillus sp. KACC 23028.</title>
        <authorList>
            <person name="Kim S."/>
            <person name="Heo J."/>
            <person name="Kwon S.-W."/>
        </authorList>
    </citation>
    <scope>NUCLEOTIDE SEQUENCE [LARGE SCALE GENOMIC DNA]</scope>
    <source>
        <strain evidence="1 2">KACC 23028</strain>
    </source>
</reference>
<name>A0ABY7WPM7_9LACO</name>
<keyword evidence="2" id="KW-1185">Reference proteome</keyword>
<protein>
    <submittedName>
        <fullName evidence="1">Phage portal protein</fullName>
    </submittedName>
</protein>
<proteinExistence type="predicted"/>
<gene>
    <name evidence="1" type="ORF">PQ472_09050</name>
</gene>